<dbReference type="OrthoDB" id="88363at2"/>
<name>A0A1T5II01_9FIRM</name>
<protein>
    <recommendedName>
        <fullName evidence="1">DUF3870 domain-containing protein</fullName>
    </recommendedName>
</protein>
<dbReference type="AlphaFoldDB" id="A0A1T5II01"/>
<evidence type="ECO:0000313" key="3">
    <source>
        <dbReference type="Proteomes" id="UP000190285"/>
    </source>
</evidence>
<dbReference type="Pfam" id="PF12986">
    <property type="entry name" value="DUF3870"/>
    <property type="match status" value="1"/>
</dbReference>
<accession>A0A1T5II01</accession>
<proteinExistence type="predicted"/>
<sequence length="109" mass="12700">MSKYHKKTLYVVGDSKTATNNPITAQFNAYFIALIIDMESEMILDMGVSTILEETRNFVKSIFIGYSMKRGEEPLIEEIEQRYYGSSKKALIVAWKDAYKKYVQIRRNK</sequence>
<keyword evidence="3" id="KW-1185">Reference proteome</keyword>
<organism evidence="2 3">
    <name type="scientific">Maledivibacter halophilus</name>
    <dbReference type="NCBI Taxonomy" id="36842"/>
    <lineage>
        <taxon>Bacteria</taxon>
        <taxon>Bacillati</taxon>
        <taxon>Bacillota</taxon>
        <taxon>Clostridia</taxon>
        <taxon>Peptostreptococcales</taxon>
        <taxon>Caminicellaceae</taxon>
        <taxon>Maledivibacter</taxon>
    </lineage>
</organism>
<evidence type="ECO:0000313" key="2">
    <source>
        <dbReference type="EMBL" id="SKC38643.1"/>
    </source>
</evidence>
<evidence type="ECO:0000259" key="1">
    <source>
        <dbReference type="Pfam" id="PF12986"/>
    </source>
</evidence>
<dbReference type="RefSeq" id="WP_079488925.1">
    <property type="nucleotide sequence ID" value="NZ_FUZT01000001.1"/>
</dbReference>
<dbReference type="STRING" id="36842.SAMN02194393_00385"/>
<dbReference type="Proteomes" id="UP000190285">
    <property type="component" value="Unassembled WGS sequence"/>
</dbReference>
<feature type="domain" description="DUF3870" evidence="1">
    <location>
        <begin position="10"/>
        <end position="102"/>
    </location>
</feature>
<reference evidence="3" key="1">
    <citation type="submission" date="2017-02" db="EMBL/GenBank/DDBJ databases">
        <authorList>
            <person name="Varghese N."/>
            <person name="Submissions S."/>
        </authorList>
    </citation>
    <scope>NUCLEOTIDE SEQUENCE [LARGE SCALE GENOMIC DNA]</scope>
    <source>
        <strain evidence="3">M1</strain>
    </source>
</reference>
<gene>
    <name evidence="2" type="ORF">SAMN02194393_00385</name>
</gene>
<dbReference type="EMBL" id="FUZT01000001">
    <property type="protein sequence ID" value="SKC38643.1"/>
    <property type="molecule type" value="Genomic_DNA"/>
</dbReference>
<dbReference type="InterPro" id="IPR024617">
    <property type="entry name" value="DUF3870"/>
</dbReference>